<feature type="region of interest" description="Disordered" evidence="1">
    <location>
        <begin position="1"/>
        <end position="35"/>
    </location>
</feature>
<feature type="non-terminal residue" evidence="2">
    <location>
        <position position="1"/>
    </location>
</feature>
<gene>
    <name evidence="2" type="ORF">HAX54_035665</name>
</gene>
<evidence type="ECO:0000313" key="3">
    <source>
        <dbReference type="Proteomes" id="UP000823775"/>
    </source>
</evidence>
<dbReference type="Proteomes" id="UP000823775">
    <property type="component" value="Unassembled WGS sequence"/>
</dbReference>
<feature type="compositionally biased region" description="Polar residues" evidence="1">
    <location>
        <begin position="15"/>
        <end position="29"/>
    </location>
</feature>
<sequence length="60" mass="6862">NRSWQTTKRKKLRSMETTGVMSPQRSPNQAEGIPPMFRSARDLNTKKQNVRALASLMNES</sequence>
<organism evidence="2 3">
    <name type="scientific">Datura stramonium</name>
    <name type="common">Jimsonweed</name>
    <name type="synonym">Common thornapple</name>
    <dbReference type="NCBI Taxonomy" id="4076"/>
    <lineage>
        <taxon>Eukaryota</taxon>
        <taxon>Viridiplantae</taxon>
        <taxon>Streptophyta</taxon>
        <taxon>Embryophyta</taxon>
        <taxon>Tracheophyta</taxon>
        <taxon>Spermatophyta</taxon>
        <taxon>Magnoliopsida</taxon>
        <taxon>eudicotyledons</taxon>
        <taxon>Gunneridae</taxon>
        <taxon>Pentapetalae</taxon>
        <taxon>asterids</taxon>
        <taxon>lamiids</taxon>
        <taxon>Solanales</taxon>
        <taxon>Solanaceae</taxon>
        <taxon>Solanoideae</taxon>
        <taxon>Datureae</taxon>
        <taxon>Datura</taxon>
    </lineage>
</organism>
<keyword evidence="3" id="KW-1185">Reference proteome</keyword>
<comment type="caution">
    <text evidence="2">The sequence shown here is derived from an EMBL/GenBank/DDBJ whole genome shotgun (WGS) entry which is preliminary data.</text>
</comment>
<reference evidence="2 3" key="1">
    <citation type="journal article" date="2021" name="BMC Genomics">
        <title>Datura genome reveals duplications of psychoactive alkaloid biosynthetic genes and high mutation rate following tissue culture.</title>
        <authorList>
            <person name="Rajewski A."/>
            <person name="Carter-House D."/>
            <person name="Stajich J."/>
            <person name="Litt A."/>
        </authorList>
    </citation>
    <scope>NUCLEOTIDE SEQUENCE [LARGE SCALE GENOMIC DNA]</scope>
    <source>
        <strain evidence="2">AR-01</strain>
    </source>
</reference>
<dbReference type="EMBL" id="JACEIK010004676">
    <property type="protein sequence ID" value="MCD9646113.1"/>
    <property type="molecule type" value="Genomic_DNA"/>
</dbReference>
<evidence type="ECO:0000256" key="1">
    <source>
        <dbReference type="SAM" id="MobiDB-lite"/>
    </source>
</evidence>
<accession>A0ABS8VGI8</accession>
<protein>
    <submittedName>
        <fullName evidence="2">Uncharacterized protein</fullName>
    </submittedName>
</protein>
<evidence type="ECO:0000313" key="2">
    <source>
        <dbReference type="EMBL" id="MCD9646113.1"/>
    </source>
</evidence>
<proteinExistence type="predicted"/>
<name>A0ABS8VGI8_DATST</name>
<feature type="non-terminal residue" evidence="2">
    <location>
        <position position="60"/>
    </location>
</feature>